<feature type="transmembrane region" description="Helical" evidence="1">
    <location>
        <begin position="141"/>
        <end position="158"/>
    </location>
</feature>
<dbReference type="InParanoid" id="G4Q910"/>
<gene>
    <name evidence="3" type="primary">ampC</name>
    <name evidence="3" type="ordered locus">Acin_0466</name>
</gene>
<dbReference type="SUPFAM" id="SSF56601">
    <property type="entry name" value="beta-lactamase/transpeptidase-like"/>
    <property type="match status" value="1"/>
</dbReference>
<feature type="transmembrane region" description="Helical" evidence="1">
    <location>
        <begin position="63"/>
        <end position="83"/>
    </location>
</feature>
<dbReference type="STRING" id="568816.Acin_0466"/>
<dbReference type="Pfam" id="PF00144">
    <property type="entry name" value="Beta-lactamase"/>
    <property type="match status" value="1"/>
</dbReference>
<keyword evidence="1" id="KW-0812">Transmembrane</keyword>
<dbReference type="AlphaFoldDB" id="G4Q910"/>
<sequence length="616" mass="68691">MHFNDDIFYGINTTQSRFEGNAQRHRNSAQFDGCYLHKNTRLPLYFDKSSIILSLYSVNKNTLMPFIFSFSIILYIFFVSFFIKNMRQKREIPCPFLVLAVRLRYNEGKAFFPIKKKGGVRALFQQGARFSLKNPWYPKKLFVLGLLGLVSLSFSPLGTAQATAASKKTVKKVASYQTAGQKVPAGLKKGMPSAQSKAVLTKELDSMIGDSGTKVPGLGVIVFKDGREVYSHFAGRRHIGASSGGKDEPVTRNTRFRVASVSKTVTGLAVMQLVQEGKIQLDEDISHYLGYSLRNPNAPTVPITVRMLLSHTSSLRDGRTYSLPPSVPIRDYFKPGTSYYHPSHFASKWQQPGTYFTYANINYGVLGTIIEKVTGERFDRYMKRHILTDLETEASFFPATLSPAAFKELGTVYRKNRGSSWNEFGPWIPQVDDFRGRQPSPALAPSGYSLSSYKVGTNGTIFAPQGGLRISYEELSHVLRLLINKGTFNGKRILSSSLVREMMTPQWTYTAAHKNGDTYNGSIEGYGLALYPIKGTGTSRVVKDHVLDLWGHTGEAYGLLAGVFVVPGTQNGFLYIMNGEAIAEDDDPRSAGAYSGNYIWEEKIMDAICRHLYFGE</sequence>
<keyword evidence="4" id="KW-1185">Reference proteome</keyword>
<dbReference type="FunCoup" id="G4Q910">
    <property type="interactions" value="63"/>
</dbReference>
<accession>G4Q910</accession>
<dbReference type="EMBL" id="CP003058">
    <property type="protein sequence ID" value="AEQ21708.1"/>
    <property type="molecule type" value="Genomic_DNA"/>
</dbReference>
<organism evidence="3 4">
    <name type="scientific">Acidaminococcus intestini (strain RyC-MR95)</name>
    <dbReference type="NCBI Taxonomy" id="568816"/>
    <lineage>
        <taxon>Bacteria</taxon>
        <taxon>Bacillati</taxon>
        <taxon>Bacillota</taxon>
        <taxon>Negativicutes</taxon>
        <taxon>Acidaminococcales</taxon>
        <taxon>Acidaminococcaceae</taxon>
        <taxon>Acidaminococcus</taxon>
    </lineage>
</organism>
<evidence type="ECO:0000259" key="2">
    <source>
        <dbReference type="Pfam" id="PF00144"/>
    </source>
</evidence>
<protein>
    <submittedName>
        <fullName evidence="3">Beta-lactamase</fullName>
    </submittedName>
</protein>
<dbReference type="HOGENOM" id="CLU_020027_15_0_9"/>
<keyword evidence="1" id="KW-1133">Transmembrane helix</keyword>
<proteinExistence type="predicted"/>
<feature type="domain" description="Beta-lactamase-related" evidence="2">
    <location>
        <begin position="212"/>
        <end position="587"/>
    </location>
</feature>
<dbReference type="InterPro" id="IPR050789">
    <property type="entry name" value="Diverse_Enzym_Activities"/>
</dbReference>
<dbReference type="PANTHER" id="PTHR43283:SF3">
    <property type="entry name" value="BETA-LACTAMASE FAMILY PROTEIN (AFU_ORTHOLOGUE AFUA_5G07500)"/>
    <property type="match status" value="1"/>
</dbReference>
<name>G4Q910_ACIIR</name>
<dbReference type="KEGG" id="ain:Acin_0466"/>
<keyword evidence="1" id="KW-0472">Membrane</keyword>
<evidence type="ECO:0000313" key="4">
    <source>
        <dbReference type="Proteomes" id="UP000007093"/>
    </source>
</evidence>
<dbReference type="InterPro" id="IPR012338">
    <property type="entry name" value="Beta-lactam/transpept-like"/>
</dbReference>
<dbReference type="Gene3D" id="3.40.710.10">
    <property type="entry name" value="DD-peptidase/beta-lactamase superfamily"/>
    <property type="match status" value="1"/>
</dbReference>
<dbReference type="InterPro" id="IPR001466">
    <property type="entry name" value="Beta-lactam-related"/>
</dbReference>
<evidence type="ECO:0000256" key="1">
    <source>
        <dbReference type="SAM" id="Phobius"/>
    </source>
</evidence>
<reference evidence="3 4" key="1">
    <citation type="journal article" date="2011" name="J. Bacteriol.">
        <title>Complete genome sequence of Acidaminococcus intestini RYC-MR95, a Gram-negative bacterium from the phylum Firmicutes.</title>
        <authorList>
            <person name="D'Auria G."/>
            <person name="Galan J.C."/>
            <person name="Rodriguez-Alcayna M."/>
            <person name="Moya A."/>
            <person name="Baquero F."/>
            <person name="Latorre A."/>
        </authorList>
    </citation>
    <scope>NUCLEOTIDE SEQUENCE [LARGE SCALE GENOMIC DNA]</scope>
    <source>
        <strain evidence="3 4">RyC-MR95</strain>
    </source>
</reference>
<dbReference type="PATRIC" id="fig|568816.4.peg.454"/>
<dbReference type="eggNOG" id="COG1680">
    <property type="taxonomic scope" value="Bacteria"/>
</dbReference>
<dbReference type="PANTHER" id="PTHR43283">
    <property type="entry name" value="BETA-LACTAMASE-RELATED"/>
    <property type="match status" value="1"/>
</dbReference>
<evidence type="ECO:0000313" key="3">
    <source>
        <dbReference type="EMBL" id="AEQ21708.1"/>
    </source>
</evidence>
<dbReference type="Proteomes" id="UP000007093">
    <property type="component" value="Chromosome"/>
</dbReference>